<dbReference type="Proteomes" id="UP001055811">
    <property type="component" value="Linkage Group LG09"/>
</dbReference>
<organism evidence="1 2">
    <name type="scientific">Cichorium intybus</name>
    <name type="common">Chicory</name>
    <dbReference type="NCBI Taxonomy" id="13427"/>
    <lineage>
        <taxon>Eukaryota</taxon>
        <taxon>Viridiplantae</taxon>
        <taxon>Streptophyta</taxon>
        <taxon>Embryophyta</taxon>
        <taxon>Tracheophyta</taxon>
        <taxon>Spermatophyta</taxon>
        <taxon>Magnoliopsida</taxon>
        <taxon>eudicotyledons</taxon>
        <taxon>Gunneridae</taxon>
        <taxon>Pentapetalae</taxon>
        <taxon>asterids</taxon>
        <taxon>campanulids</taxon>
        <taxon>Asterales</taxon>
        <taxon>Asteraceae</taxon>
        <taxon>Cichorioideae</taxon>
        <taxon>Cichorieae</taxon>
        <taxon>Cichoriinae</taxon>
        <taxon>Cichorium</taxon>
    </lineage>
</organism>
<comment type="caution">
    <text evidence="1">The sequence shown here is derived from an EMBL/GenBank/DDBJ whole genome shotgun (WGS) entry which is preliminary data.</text>
</comment>
<keyword evidence="2" id="KW-1185">Reference proteome</keyword>
<name>A0ACB8Z2C0_CICIN</name>
<gene>
    <name evidence="1" type="ORF">L2E82_49727</name>
</gene>
<sequence length="93" mass="10872">MRFRCRLCHGNRNWDSGLVQARHLNIASLQYSDRIWKKINVWELWAKNHMNSVFKANQLQNHSTSRLLRNLPISAMTSSNQHPTVKGFLEVAV</sequence>
<reference evidence="1 2" key="2">
    <citation type="journal article" date="2022" name="Mol. Ecol. Resour.">
        <title>The genomes of chicory, endive, great burdock and yacon provide insights into Asteraceae paleo-polyploidization history and plant inulin production.</title>
        <authorList>
            <person name="Fan W."/>
            <person name="Wang S."/>
            <person name="Wang H."/>
            <person name="Wang A."/>
            <person name="Jiang F."/>
            <person name="Liu H."/>
            <person name="Zhao H."/>
            <person name="Xu D."/>
            <person name="Zhang Y."/>
        </authorList>
    </citation>
    <scope>NUCLEOTIDE SEQUENCE [LARGE SCALE GENOMIC DNA]</scope>
    <source>
        <strain evidence="2">cv. Punajuju</strain>
        <tissue evidence="1">Leaves</tissue>
    </source>
</reference>
<proteinExistence type="predicted"/>
<dbReference type="EMBL" id="CM042017">
    <property type="protein sequence ID" value="KAI3691374.1"/>
    <property type="molecule type" value="Genomic_DNA"/>
</dbReference>
<evidence type="ECO:0000313" key="1">
    <source>
        <dbReference type="EMBL" id="KAI3691374.1"/>
    </source>
</evidence>
<evidence type="ECO:0000313" key="2">
    <source>
        <dbReference type="Proteomes" id="UP001055811"/>
    </source>
</evidence>
<reference evidence="2" key="1">
    <citation type="journal article" date="2022" name="Mol. Ecol. Resour.">
        <title>The genomes of chicory, endive, great burdock and yacon provide insights into Asteraceae palaeo-polyploidization history and plant inulin production.</title>
        <authorList>
            <person name="Fan W."/>
            <person name="Wang S."/>
            <person name="Wang H."/>
            <person name="Wang A."/>
            <person name="Jiang F."/>
            <person name="Liu H."/>
            <person name="Zhao H."/>
            <person name="Xu D."/>
            <person name="Zhang Y."/>
        </authorList>
    </citation>
    <scope>NUCLEOTIDE SEQUENCE [LARGE SCALE GENOMIC DNA]</scope>
    <source>
        <strain evidence="2">cv. Punajuju</strain>
    </source>
</reference>
<accession>A0ACB8Z2C0</accession>
<protein>
    <submittedName>
        <fullName evidence="1">Uncharacterized protein</fullName>
    </submittedName>
</protein>